<evidence type="ECO:0000256" key="1">
    <source>
        <dbReference type="SAM" id="MobiDB-lite"/>
    </source>
</evidence>
<keyword evidence="3" id="KW-1185">Reference proteome</keyword>
<sequence length="213" mass="23369">MNLRTAFIPVLVAACLFTSGCSDKDVSADAGGTASTVAPETQQPALPSETTQAASVSSMIPLPPDREYVEAFDPTDRTQKLYNPCDEFTAEDLTEMGLKKIVDTVYNGTSLIDCGMQVPHQFGVYNIDTHFVTFEGIKSRGLMIDATFPDADDRVYFSEIGNHNEHCNAAVSTTHGRLSVVYTNAWEESLGRDVLCRRAFEVLQKIRVKGGYK</sequence>
<dbReference type="RefSeq" id="WP_290259884.1">
    <property type="nucleotide sequence ID" value="NZ_CP047209.1"/>
</dbReference>
<evidence type="ECO:0000313" key="3">
    <source>
        <dbReference type="Proteomes" id="UP001183619"/>
    </source>
</evidence>
<proteinExistence type="predicted"/>
<organism evidence="2 3">
    <name type="scientific">Corynebacterium felinum</name>
    <dbReference type="NCBI Taxonomy" id="131318"/>
    <lineage>
        <taxon>Bacteria</taxon>
        <taxon>Bacillati</taxon>
        <taxon>Actinomycetota</taxon>
        <taxon>Actinomycetes</taxon>
        <taxon>Mycobacteriales</taxon>
        <taxon>Corynebacteriaceae</taxon>
        <taxon>Corynebacterium</taxon>
    </lineage>
</organism>
<name>A0ABU2BAG8_9CORY</name>
<feature type="region of interest" description="Disordered" evidence="1">
    <location>
        <begin position="28"/>
        <end position="57"/>
    </location>
</feature>
<protein>
    <recommendedName>
        <fullName evidence="4">DUF3558 domain-containing protein</fullName>
    </recommendedName>
</protein>
<reference evidence="2 3" key="1">
    <citation type="submission" date="2023-07" db="EMBL/GenBank/DDBJ databases">
        <title>Sequencing the genomes of 1000 actinobacteria strains.</title>
        <authorList>
            <person name="Klenk H.-P."/>
        </authorList>
    </citation>
    <scope>NUCLEOTIDE SEQUENCE [LARGE SCALE GENOMIC DNA]</scope>
    <source>
        <strain evidence="2 3">DSM 44508</strain>
    </source>
</reference>
<dbReference type="Proteomes" id="UP001183619">
    <property type="component" value="Unassembled WGS sequence"/>
</dbReference>
<comment type="caution">
    <text evidence="2">The sequence shown here is derived from an EMBL/GenBank/DDBJ whole genome shotgun (WGS) entry which is preliminary data.</text>
</comment>
<evidence type="ECO:0000313" key="2">
    <source>
        <dbReference type="EMBL" id="MDR7355606.1"/>
    </source>
</evidence>
<dbReference type="EMBL" id="JAVDYF010000001">
    <property type="protein sequence ID" value="MDR7355606.1"/>
    <property type="molecule type" value="Genomic_DNA"/>
</dbReference>
<dbReference type="Pfam" id="PF12079">
    <property type="entry name" value="DUF3558"/>
    <property type="match status" value="1"/>
</dbReference>
<gene>
    <name evidence="2" type="ORF">J2S37_002144</name>
</gene>
<evidence type="ECO:0008006" key="4">
    <source>
        <dbReference type="Google" id="ProtNLM"/>
    </source>
</evidence>
<dbReference type="InterPro" id="IPR024520">
    <property type="entry name" value="DUF3558"/>
</dbReference>
<dbReference type="PROSITE" id="PS51257">
    <property type="entry name" value="PROKAR_LIPOPROTEIN"/>
    <property type="match status" value="1"/>
</dbReference>
<accession>A0ABU2BAG8</accession>
<feature type="compositionally biased region" description="Polar residues" evidence="1">
    <location>
        <begin position="33"/>
        <end position="57"/>
    </location>
</feature>